<organism evidence="3 4">
    <name type="scientific">Yoonia algicola</name>
    <dbReference type="NCBI Taxonomy" id="3137368"/>
    <lineage>
        <taxon>Bacteria</taxon>
        <taxon>Pseudomonadati</taxon>
        <taxon>Pseudomonadota</taxon>
        <taxon>Alphaproteobacteria</taxon>
        <taxon>Rhodobacterales</taxon>
        <taxon>Paracoccaceae</taxon>
        <taxon>Yoonia</taxon>
    </lineage>
</organism>
<feature type="chain" id="PRO_5042890718" evidence="1">
    <location>
        <begin position="25"/>
        <end position="397"/>
    </location>
</feature>
<dbReference type="NCBIfam" id="NF038127">
    <property type="entry name" value="FDP_fam"/>
    <property type="match status" value="1"/>
</dbReference>
<proteinExistence type="predicted"/>
<evidence type="ECO:0000313" key="4">
    <source>
        <dbReference type="Proteomes" id="UP001451782"/>
    </source>
</evidence>
<keyword evidence="4" id="KW-1185">Reference proteome</keyword>
<reference evidence="3 4" key="1">
    <citation type="submission" date="2024-04" db="EMBL/GenBank/DDBJ databases">
        <title>Phylogenomic analyses of a clade within the roseobacter group suggest taxonomic reassignments of species of the genera Aestuariivita, Citreicella, Loktanella, Nautella, Pelagibaca, Ruegeria, Thalassobius, Thiobacimonas and Tropicibacter, and the proposal o.</title>
        <authorList>
            <person name="Jeon C.O."/>
        </authorList>
    </citation>
    <scope>NUCLEOTIDE SEQUENCE [LARGE SCALE GENOMIC DNA]</scope>
    <source>
        <strain evidence="3 4">G8-12</strain>
    </source>
</reference>
<dbReference type="Proteomes" id="UP001451782">
    <property type="component" value="Chromosome"/>
</dbReference>
<dbReference type="KEGG" id="yag:AABB28_12735"/>
<gene>
    <name evidence="3" type="ORF">AABB28_12735</name>
</gene>
<dbReference type="EMBL" id="CP151762">
    <property type="protein sequence ID" value="WZU62736.1"/>
    <property type="molecule type" value="Genomic_DNA"/>
</dbReference>
<dbReference type="Pfam" id="PF04151">
    <property type="entry name" value="PPC"/>
    <property type="match status" value="1"/>
</dbReference>
<evidence type="ECO:0000256" key="1">
    <source>
        <dbReference type="SAM" id="SignalP"/>
    </source>
</evidence>
<dbReference type="InterPro" id="IPR007280">
    <property type="entry name" value="Peptidase_C_arc/bac"/>
</dbReference>
<dbReference type="AlphaFoldDB" id="A0AAN0M059"/>
<dbReference type="RefSeq" id="WP_342069136.1">
    <property type="nucleotide sequence ID" value="NZ_CP151762.1"/>
</dbReference>
<feature type="signal peptide" evidence="1">
    <location>
        <begin position="1"/>
        <end position="24"/>
    </location>
</feature>
<keyword evidence="1" id="KW-0732">Signal</keyword>
<dbReference type="Gene3D" id="2.60.120.380">
    <property type="match status" value="3"/>
</dbReference>
<evidence type="ECO:0000259" key="2">
    <source>
        <dbReference type="Pfam" id="PF04151"/>
    </source>
</evidence>
<sequence>MTRLKLRTSAIAALLLGTATPALAQDICGGFGNNGQWIGGDEASSDITMAETYLEQMALVLGGNEYVSLFTLSAPTDIRVEAAGRGSGDPIIDLLDSTGSIILSDDDSGGNAASRAETFLDAGTYCMSLRSYDGGPMTAFVRIGRQDQDALTDGVSTDSSTPTGSCDTAVPFGPLGNSVSASVNDTPFWSFELDGQTAITITAENETADPVITLYGPGEAYIDENDDYDGLNSRLDVTDSLAAGTYCLGVTALSDNDAPITISINEYNAEEALQGIYARGEAAPPLDGSVLVTDLGVLTSRMRQDLQASGDVTWFSLDFEDAGLLVVEAIANGNSDPWLVVYDDLGRQVGVNDDYGDGLDSMIAARLQAGTYLIGVRLFDGDQGFVRLVAERYVRAK</sequence>
<evidence type="ECO:0000313" key="3">
    <source>
        <dbReference type="EMBL" id="WZU62736.1"/>
    </source>
</evidence>
<name>A0AAN0M059_9RHOB</name>
<protein>
    <submittedName>
        <fullName evidence="3">DVUA0089 family protein</fullName>
    </submittedName>
</protein>
<feature type="domain" description="Peptidase C-terminal archaeal/bacterial" evidence="2">
    <location>
        <begin position="186"/>
        <end position="251"/>
    </location>
</feature>
<accession>A0AAN0M059</accession>